<evidence type="ECO:0000313" key="12">
    <source>
        <dbReference type="Proteomes" id="UP000294684"/>
    </source>
</evidence>
<evidence type="ECO:0000256" key="8">
    <source>
        <dbReference type="HAMAP-Rule" id="MF_00484"/>
    </source>
</evidence>
<dbReference type="InterPro" id="IPR013534">
    <property type="entry name" value="Starch_synth_cat_dom"/>
</dbReference>
<dbReference type="Pfam" id="PF08323">
    <property type="entry name" value="Glyco_transf_5"/>
    <property type="match status" value="1"/>
</dbReference>
<accession>A0A4R8MZH2</accession>
<comment type="similarity">
    <text evidence="4 8">Belongs to the glycosyltransferase 1 family. Bacterial/plant glycogen synthase subfamily.</text>
</comment>
<feature type="binding site" evidence="8">
    <location>
        <position position="15"/>
    </location>
    <ligand>
        <name>ADP-alpha-D-glucose</name>
        <dbReference type="ChEBI" id="CHEBI:57498"/>
    </ligand>
</feature>
<dbReference type="Pfam" id="PF00534">
    <property type="entry name" value="Glycos_transf_1"/>
    <property type="match status" value="1"/>
</dbReference>
<evidence type="ECO:0000256" key="5">
    <source>
        <dbReference type="ARBA" id="ARBA00022676"/>
    </source>
</evidence>
<evidence type="ECO:0000256" key="7">
    <source>
        <dbReference type="ARBA" id="ARBA00023056"/>
    </source>
</evidence>
<evidence type="ECO:0000256" key="2">
    <source>
        <dbReference type="ARBA" id="ARBA00002764"/>
    </source>
</evidence>
<proteinExistence type="inferred from homology"/>
<dbReference type="Proteomes" id="UP000294684">
    <property type="component" value="Unassembled WGS sequence"/>
</dbReference>
<evidence type="ECO:0000259" key="10">
    <source>
        <dbReference type="Pfam" id="PF08323"/>
    </source>
</evidence>
<protein>
    <recommendedName>
        <fullName evidence="8">Glycogen synthase</fullName>
        <ecNumber evidence="8">2.4.1.21</ecNumber>
    </recommendedName>
    <alternativeName>
        <fullName evidence="8">Starch [bacterial glycogen] synthase</fullName>
    </alternativeName>
</protein>
<evidence type="ECO:0000313" key="11">
    <source>
        <dbReference type="EMBL" id="TDY73688.1"/>
    </source>
</evidence>
<dbReference type="HAMAP" id="MF_00484">
    <property type="entry name" value="Glycogen_synth"/>
    <property type="match status" value="1"/>
</dbReference>
<keyword evidence="7 8" id="KW-0320">Glycogen biosynthesis</keyword>
<evidence type="ECO:0000256" key="6">
    <source>
        <dbReference type="ARBA" id="ARBA00022679"/>
    </source>
</evidence>
<dbReference type="EMBL" id="SORO01000001">
    <property type="protein sequence ID" value="TDY73688.1"/>
    <property type="molecule type" value="Genomic_DNA"/>
</dbReference>
<reference evidence="11 12" key="1">
    <citation type="submission" date="2019-03" db="EMBL/GenBank/DDBJ databases">
        <title>Genomic Encyclopedia of Archaeal and Bacterial Type Strains, Phase II (KMG-II): from individual species to whole genera.</title>
        <authorList>
            <person name="Goeker M."/>
        </authorList>
    </citation>
    <scope>NUCLEOTIDE SEQUENCE [LARGE SCALE GENOMIC DNA]</scope>
    <source>
        <strain evidence="11 12">DSM 21537</strain>
    </source>
</reference>
<evidence type="ECO:0000256" key="4">
    <source>
        <dbReference type="ARBA" id="ARBA00010281"/>
    </source>
</evidence>
<dbReference type="Gene3D" id="3.40.50.2000">
    <property type="entry name" value="Glycogen Phosphorylase B"/>
    <property type="match status" value="2"/>
</dbReference>
<keyword evidence="12" id="KW-1185">Reference proteome</keyword>
<comment type="catalytic activity">
    <reaction evidence="1 8">
        <text>[(1-&gt;4)-alpha-D-glucosyl](n) + ADP-alpha-D-glucose = [(1-&gt;4)-alpha-D-glucosyl](n+1) + ADP + H(+)</text>
        <dbReference type="Rhea" id="RHEA:18189"/>
        <dbReference type="Rhea" id="RHEA-COMP:9584"/>
        <dbReference type="Rhea" id="RHEA-COMP:9587"/>
        <dbReference type="ChEBI" id="CHEBI:15378"/>
        <dbReference type="ChEBI" id="CHEBI:15444"/>
        <dbReference type="ChEBI" id="CHEBI:57498"/>
        <dbReference type="ChEBI" id="CHEBI:456216"/>
        <dbReference type="EC" id="2.4.1.21"/>
    </reaction>
</comment>
<dbReference type="InterPro" id="IPR011835">
    <property type="entry name" value="GS/SS"/>
</dbReference>
<dbReference type="NCBIfam" id="TIGR02095">
    <property type="entry name" value="glgA"/>
    <property type="match status" value="1"/>
</dbReference>
<comment type="pathway">
    <text evidence="3 8">Glycan biosynthesis; glycogen biosynthesis.</text>
</comment>
<dbReference type="STRING" id="1193051.LEP1GSC017_1282"/>
<sequence>MKILHASAEYFPYIKMGGLADMLASLTKEQAKSEEVYVALPLIGKLGKPPQFTGKEFPALLPKDGHTDSLVVSVLKASRFLEAEERGVKLYFFESELFQPLDSIYGHAEEHFRFAMFSYACYALSQILNVDVFHAHDWHTALSLALQKDSVKQVPSVFTIHNLAYQGDHPYWMTGFLKEEPFCLITSPFEHNDKCNYMKAGILSAGKITTVSPGYREETMAEPNGFGLSYCLRQRASDYTGILNGIDSDEWNPDKDKRIFKTYSLKDWKVGKLKNKEGLYKEIGRPFLPTDVPLIGLIGRLTYQKGFPSFLQAFLERRHLPHRYVVLGSGDPDTEKAFFHLSDTLPDFFYFYKGYNESLAHKIEAASDFFLMPSLFEPCGLNQMYSHVYGTIPIVSRVGGLRDTVDESNFLPYKTGIVFEPNDASSLGYALERASDLYLSSDREILVKNMMNLDWSWEKRKLEYDFVYKKAIEMKL</sequence>
<dbReference type="InterPro" id="IPR001296">
    <property type="entry name" value="Glyco_trans_1"/>
</dbReference>
<evidence type="ECO:0000259" key="9">
    <source>
        <dbReference type="Pfam" id="PF00534"/>
    </source>
</evidence>
<gene>
    <name evidence="8" type="primary">glgA</name>
    <name evidence="11" type="ORF">CLV96_2724</name>
</gene>
<dbReference type="GO" id="GO:0004373">
    <property type="term" value="F:alpha-1,4-glucan glucosyltransferase (UDP-glucose donor) activity"/>
    <property type="evidence" value="ECO:0007669"/>
    <property type="project" value="InterPro"/>
</dbReference>
<name>A0A4R8MZH2_LEPME</name>
<feature type="domain" description="Glycosyl transferase family 1" evidence="9">
    <location>
        <begin position="288"/>
        <end position="437"/>
    </location>
</feature>
<evidence type="ECO:0000256" key="3">
    <source>
        <dbReference type="ARBA" id="ARBA00004964"/>
    </source>
</evidence>
<dbReference type="PANTHER" id="PTHR45825">
    <property type="entry name" value="GRANULE-BOUND STARCH SYNTHASE 1, CHLOROPLASTIC/AMYLOPLASTIC"/>
    <property type="match status" value="1"/>
</dbReference>
<dbReference type="GO" id="GO:0009011">
    <property type="term" value="F:alpha-1,4-glucan glucosyltransferase (ADP-glucose donor) activity"/>
    <property type="evidence" value="ECO:0007669"/>
    <property type="project" value="UniProtKB-UniRule"/>
</dbReference>
<dbReference type="GeneID" id="79828005"/>
<dbReference type="GO" id="GO:0005978">
    <property type="term" value="P:glycogen biosynthetic process"/>
    <property type="evidence" value="ECO:0007669"/>
    <property type="project" value="UniProtKB-UniRule"/>
</dbReference>
<dbReference type="CDD" id="cd03791">
    <property type="entry name" value="GT5_Glycogen_synthase_DULL1-like"/>
    <property type="match status" value="1"/>
</dbReference>
<comment type="function">
    <text evidence="2 8">Synthesizes alpha-1,4-glucan chains using ADP-glucose.</text>
</comment>
<feature type="domain" description="Starch synthase catalytic" evidence="10">
    <location>
        <begin position="2"/>
        <end position="233"/>
    </location>
</feature>
<dbReference type="RefSeq" id="WP_004785852.1">
    <property type="nucleotide sequence ID" value="NZ_SORO01000001.1"/>
</dbReference>
<dbReference type="UniPathway" id="UPA00164"/>
<dbReference type="SUPFAM" id="SSF53756">
    <property type="entry name" value="UDP-Glycosyltransferase/glycogen phosphorylase"/>
    <property type="match status" value="1"/>
</dbReference>
<keyword evidence="6 8" id="KW-0808">Transferase</keyword>
<evidence type="ECO:0000256" key="1">
    <source>
        <dbReference type="ARBA" id="ARBA00001478"/>
    </source>
</evidence>
<comment type="caution">
    <text evidence="11">The sequence shown here is derived from an EMBL/GenBank/DDBJ whole genome shotgun (WGS) entry which is preliminary data.</text>
</comment>
<dbReference type="OrthoDB" id="9808590at2"/>
<dbReference type="AlphaFoldDB" id="A0A4R8MZH2"/>
<dbReference type="PANTHER" id="PTHR45825:SF11">
    <property type="entry name" value="ALPHA AMYLASE DOMAIN-CONTAINING PROTEIN"/>
    <property type="match status" value="1"/>
</dbReference>
<dbReference type="EC" id="2.4.1.21" evidence="8"/>
<keyword evidence="5 8" id="KW-0328">Glycosyltransferase</keyword>
<organism evidence="11 12">
    <name type="scientific">Leptospira meyeri</name>
    <dbReference type="NCBI Taxonomy" id="29508"/>
    <lineage>
        <taxon>Bacteria</taxon>
        <taxon>Pseudomonadati</taxon>
        <taxon>Spirochaetota</taxon>
        <taxon>Spirochaetia</taxon>
        <taxon>Leptospirales</taxon>
        <taxon>Leptospiraceae</taxon>
        <taxon>Leptospira</taxon>
    </lineage>
</organism>